<dbReference type="Proteomes" id="UP001140560">
    <property type="component" value="Unassembled WGS sequence"/>
</dbReference>
<evidence type="ECO:0000313" key="4">
    <source>
        <dbReference type="Proteomes" id="UP001140560"/>
    </source>
</evidence>
<evidence type="ECO:0000313" key="3">
    <source>
        <dbReference type="EMBL" id="KAJ4373974.1"/>
    </source>
</evidence>
<dbReference type="Gene3D" id="1.10.8.10">
    <property type="entry name" value="DNA helicase RuvA subunit, C-terminal domain"/>
    <property type="match status" value="1"/>
</dbReference>
<dbReference type="InterPro" id="IPR038922">
    <property type="entry name" value="HYPK_UBA"/>
</dbReference>
<name>A0A9W8YCN7_9PLEO</name>
<feature type="region of interest" description="Disordered" evidence="1">
    <location>
        <begin position="1"/>
        <end position="72"/>
    </location>
</feature>
<reference evidence="3" key="1">
    <citation type="submission" date="2022-10" db="EMBL/GenBank/DDBJ databases">
        <title>Tapping the CABI collections for fungal endophytes: first genome assemblies for Collariella, Neodidymelliopsis, Ascochyta clinopodiicola, Didymella pomorum, Didymosphaeria variabile, Neocosmospora piperis and Neocucurbitaria cava.</title>
        <authorList>
            <person name="Hill R."/>
        </authorList>
    </citation>
    <scope>NUCLEOTIDE SEQUENCE</scope>
    <source>
        <strain evidence="3">IMI 356814</strain>
    </source>
</reference>
<dbReference type="PANTHER" id="PTHR31184">
    <property type="entry name" value="HUNTINGTIN-INTERACTING PROTEIN K FAMILY MEMBER"/>
    <property type="match status" value="1"/>
</dbReference>
<dbReference type="PANTHER" id="PTHR31184:SF2">
    <property type="entry name" value="HUNTINGTIN-INTERACTING PROTEIN K"/>
    <property type="match status" value="1"/>
</dbReference>
<dbReference type="CDD" id="cd14361">
    <property type="entry name" value="UBA_HYPK"/>
    <property type="match status" value="1"/>
</dbReference>
<dbReference type="InterPro" id="IPR044034">
    <property type="entry name" value="NAC-like_UBA"/>
</dbReference>
<sequence>MAEPQPSTITEGASDPHAPTSTAEDRKAAAALESLDTVEDSNNNGGDSKALDKAMKGLSVQEDKKSTGEEKTKKKIVVKVDAADIALLVSELEVPKQKATELLRANGGDAVKALGAYVGAAVVA</sequence>
<comment type="caution">
    <text evidence="3">The sequence shown here is derived from an EMBL/GenBank/DDBJ whole genome shotgun (WGS) entry which is preliminary data.</text>
</comment>
<evidence type="ECO:0000256" key="1">
    <source>
        <dbReference type="SAM" id="MobiDB-lite"/>
    </source>
</evidence>
<evidence type="ECO:0000259" key="2">
    <source>
        <dbReference type="Pfam" id="PF19026"/>
    </source>
</evidence>
<protein>
    <recommendedName>
        <fullName evidence="2">Nascent polypeptide-associated complex subunit alpha-like UBA domain-containing protein</fullName>
    </recommendedName>
</protein>
<dbReference type="GO" id="GO:0043066">
    <property type="term" value="P:negative regulation of apoptotic process"/>
    <property type="evidence" value="ECO:0007669"/>
    <property type="project" value="TreeGrafter"/>
</dbReference>
<proteinExistence type="predicted"/>
<dbReference type="EMBL" id="JAPEUY010000004">
    <property type="protein sequence ID" value="KAJ4373974.1"/>
    <property type="molecule type" value="Genomic_DNA"/>
</dbReference>
<feature type="compositionally biased region" description="Basic and acidic residues" evidence="1">
    <location>
        <begin position="49"/>
        <end position="72"/>
    </location>
</feature>
<feature type="compositionally biased region" description="Polar residues" evidence="1">
    <location>
        <begin position="1"/>
        <end position="11"/>
    </location>
</feature>
<dbReference type="Pfam" id="PF19026">
    <property type="entry name" value="UBA_HYPK"/>
    <property type="match status" value="1"/>
</dbReference>
<gene>
    <name evidence="3" type="ORF">N0V83_002713</name>
</gene>
<dbReference type="OrthoDB" id="285219at2759"/>
<accession>A0A9W8YCN7</accession>
<feature type="domain" description="Nascent polypeptide-associated complex subunit alpha-like UBA" evidence="2">
    <location>
        <begin position="78"/>
        <end position="118"/>
    </location>
</feature>
<keyword evidence="4" id="KW-1185">Reference proteome</keyword>
<dbReference type="InterPro" id="IPR052617">
    <property type="entry name" value="Huntingtin-int_K"/>
</dbReference>
<organism evidence="3 4">
    <name type="scientific">Neocucurbitaria cava</name>
    <dbReference type="NCBI Taxonomy" id="798079"/>
    <lineage>
        <taxon>Eukaryota</taxon>
        <taxon>Fungi</taxon>
        <taxon>Dikarya</taxon>
        <taxon>Ascomycota</taxon>
        <taxon>Pezizomycotina</taxon>
        <taxon>Dothideomycetes</taxon>
        <taxon>Pleosporomycetidae</taxon>
        <taxon>Pleosporales</taxon>
        <taxon>Pleosporineae</taxon>
        <taxon>Cucurbitariaceae</taxon>
        <taxon>Neocucurbitaria</taxon>
    </lineage>
</organism>
<dbReference type="AlphaFoldDB" id="A0A9W8YCN7"/>
<dbReference type="GO" id="GO:0050821">
    <property type="term" value="P:protein stabilization"/>
    <property type="evidence" value="ECO:0007669"/>
    <property type="project" value="TreeGrafter"/>
</dbReference>